<accession>A0A3N2BXN0</accession>
<organism evidence="1 2">
    <name type="scientific">Plantibacter flavus</name>
    <dbReference type="NCBI Taxonomy" id="150123"/>
    <lineage>
        <taxon>Bacteria</taxon>
        <taxon>Bacillati</taxon>
        <taxon>Actinomycetota</taxon>
        <taxon>Actinomycetes</taxon>
        <taxon>Micrococcales</taxon>
        <taxon>Microbacteriaceae</taxon>
        <taxon>Plantibacter</taxon>
    </lineage>
</organism>
<gene>
    <name evidence="1" type="ORF">EDD42_0065</name>
</gene>
<evidence type="ECO:0000313" key="2">
    <source>
        <dbReference type="Proteomes" id="UP000266915"/>
    </source>
</evidence>
<protein>
    <submittedName>
        <fullName evidence="1">Uncharacterized protein</fullName>
    </submittedName>
</protein>
<dbReference type="InterPro" id="IPR043733">
    <property type="entry name" value="DUF5677"/>
</dbReference>
<reference evidence="1 2" key="1">
    <citation type="submission" date="2018-11" db="EMBL/GenBank/DDBJ databases">
        <title>Sequencing the genomes of 1000 actinobacteria strains.</title>
        <authorList>
            <person name="Klenk H.-P."/>
        </authorList>
    </citation>
    <scope>NUCLEOTIDE SEQUENCE [LARGE SCALE GENOMIC DNA]</scope>
    <source>
        <strain evidence="1 2">DSM 14012</strain>
    </source>
</reference>
<dbReference type="Pfam" id="PF18928">
    <property type="entry name" value="DUF5677"/>
    <property type="match status" value="1"/>
</dbReference>
<dbReference type="RefSeq" id="WP_085511609.1">
    <property type="nucleotide sequence ID" value="NZ_FXAP01000002.1"/>
</dbReference>
<dbReference type="Proteomes" id="UP000266915">
    <property type="component" value="Unassembled WGS sequence"/>
</dbReference>
<keyword evidence="2" id="KW-1185">Reference proteome</keyword>
<proteinExistence type="predicted"/>
<evidence type="ECO:0000313" key="1">
    <source>
        <dbReference type="EMBL" id="ROR80033.1"/>
    </source>
</evidence>
<dbReference type="AlphaFoldDB" id="A0A3N2BXN0"/>
<name>A0A3N2BXN0_9MICO</name>
<dbReference type="EMBL" id="RKHL01000001">
    <property type="protein sequence ID" value="ROR80033.1"/>
    <property type="molecule type" value="Genomic_DNA"/>
</dbReference>
<comment type="caution">
    <text evidence="1">The sequence shown here is derived from an EMBL/GenBank/DDBJ whole genome shotgun (WGS) entry which is preliminary data.</text>
</comment>
<sequence length="246" mass="27106">MTHNTVDYRAVIRELLAIWAAQNKQTVITRTDLHDASVPVLVRGLTAHAVDCAGGVLTLYQNHQPVPAIPVVRALMEDATSAIWLIVDEKAWKSFIGFGAVTRRKALNSLLQLDPSDLLVADRLAETDDILDRLGSPSGYKIDQRMMKIEGAENWYLMYRAMSAMTHADSGVVDLYTAHNPENPLGVAFRNHAAFSNANSYIGVAATMLLLTLIAWDTCQSDHPDHERLTAIATDLGVQSSFSLRH</sequence>